<sequence length="561" mass="63010">MQTDFDAIVIGSGITGGWAAKELCEKGLKVLVLERGREIKHDIDYKGMFQPPWKIPFGGKPLRDLYDSEYPVQSKIYAFDETTRHFFNNDKANPYAFNPDKPFVWIRGGVLGGKSLVWGRHVYRYSDLDFEANKKDGHGCDWPIRYADIKDWYSYVEKFIGVSGQREGLPQLPDGEFQPPMEMNHVEKVFANKVRETYGDSRCVTMGRMAIQTQPQNNRGACTYCYKCERGCTFKAYFNSIVSTLPAAKATGNLTLRCDSVVESIDYDPATNRASAVRLIDANTRQKLRFTSKMIFLCGSTIGSTQILLNSKSESFPNGLGNTSGVLGRYLMDHTYGNGALGVMPGYLDKYPYGYRPNQIYIPRFKNLKENDQPYLRGYGYQAAAQRLGWNSKFSMVPGIGAKFKEAMKGPGPWLMYVAGFGEVLPDHENHMFLHPTKKDSYDVPLACFEFVYRQNEKAMIKDIVSEAHQMLAAAGAVMIQDFSGTPPGASVHEMGTARMGHNREDSFLNRWNQSHEVPNLFVTDGSCMTSASCVNPSLTLMALTVRAVHHAVTEYQSGRI</sequence>
<evidence type="ECO:0000256" key="5">
    <source>
        <dbReference type="ARBA" id="ARBA00023002"/>
    </source>
</evidence>
<name>A0A0F4XVS7_9PSED</name>
<dbReference type="Gene3D" id="3.50.50.60">
    <property type="entry name" value="FAD/NAD(P)-binding domain"/>
    <property type="match status" value="2"/>
</dbReference>
<evidence type="ECO:0000313" key="8">
    <source>
        <dbReference type="EMBL" id="KKA09925.1"/>
    </source>
</evidence>
<comment type="caution">
    <text evidence="8">The sequence shown here is derived from an EMBL/GenBank/DDBJ whole genome shotgun (WGS) entry which is preliminary data.</text>
</comment>
<dbReference type="InterPro" id="IPR007867">
    <property type="entry name" value="GMC_OxRtase_C"/>
</dbReference>
<dbReference type="PANTHER" id="PTHR42784:SF1">
    <property type="entry name" value="PYRANOSE 2-OXIDASE"/>
    <property type="match status" value="1"/>
</dbReference>
<dbReference type="OrthoDB" id="9787779at2"/>
<evidence type="ECO:0000256" key="3">
    <source>
        <dbReference type="ARBA" id="ARBA00022630"/>
    </source>
</evidence>
<feature type="domain" description="Glucose-methanol-choline oxidoreductase N-terminal" evidence="6">
    <location>
        <begin position="6"/>
        <end position="335"/>
    </location>
</feature>
<keyword evidence="3" id="KW-0285">Flavoprotein</keyword>
<dbReference type="SUPFAM" id="SSF51905">
    <property type="entry name" value="FAD/NAD(P)-binding domain"/>
    <property type="match status" value="1"/>
</dbReference>
<dbReference type="InterPro" id="IPR051473">
    <property type="entry name" value="P2Ox-like"/>
</dbReference>
<dbReference type="Pfam" id="PF00732">
    <property type="entry name" value="GMC_oxred_N"/>
    <property type="match status" value="1"/>
</dbReference>
<evidence type="ECO:0000313" key="9">
    <source>
        <dbReference type="Proteomes" id="UP000033662"/>
    </source>
</evidence>
<gene>
    <name evidence="8" type="ORF">VP02_00815</name>
</gene>
<comment type="cofactor">
    <cofactor evidence="1">
        <name>FAD</name>
        <dbReference type="ChEBI" id="CHEBI:57692"/>
    </cofactor>
</comment>
<dbReference type="GO" id="GO:0016614">
    <property type="term" value="F:oxidoreductase activity, acting on CH-OH group of donors"/>
    <property type="evidence" value="ECO:0007669"/>
    <property type="project" value="InterPro"/>
</dbReference>
<dbReference type="InterPro" id="IPR036188">
    <property type="entry name" value="FAD/NAD-bd_sf"/>
</dbReference>
<evidence type="ECO:0000256" key="2">
    <source>
        <dbReference type="ARBA" id="ARBA00010790"/>
    </source>
</evidence>
<dbReference type="EMBL" id="JZXC01000001">
    <property type="protein sequence ID" value="KKA09925.1"/>
    <property type="molecule type" value="Genomic_DNA"/>
</dbReference>
<dbReference type="PATRIC" id="fig|132476.4.peg.179"/>
<keyword evidence="5" id="KW-0560">Oxidoreductase</keyword>
<dbReference type="Proteomes" id="UP000033662">
    <property type="component" value="Unassembled WGS sequence"/>
</dbReference>
<comment type="similarity">
    <text evidence="2">Belongs to the GMC oxidoreductase family.</text>
</comment>
<evidence type="ECO:0000259" key="7">
    <source>
        <dbReference type="Pfam" id="PF05199"/>
    </source>
</evidence>
<dbReference type="Pfam" id="PF05199">
    <property type="entry name" value="GMC_oxred_C"/>
    <property type="match status" value="1"/>
</dbReference>
<dbReference type="GO" id="GO:0050660">
    <property type="term" value="F:flavin adenine dinucleotide binding"/>
    <property type="evidence" value="ECO:0007669"/>
    <property type="project" value="InterPro"/>
</dbReference>
<dbReference type="AlphaFoldDB" id="A0A0F4XVS7"/>
<reference evidence="8 9" key="1">
    <citation type="submission" date="2015-03" db="EMBL/GenBank/DDBJ databases">
        <title>Pseudomonas fluorescens 1855-344 Genome sequencing and assembly.</title>
        <authorList>
            <person name="Eng W.W.H."/>
            <person name="Gan H.M."/>
            <person name="Savka M.A."/>
        </authorList>
    </citation>
    <scope>NUCLEOTIDE SEQUENCE [LARGE SCALE GENOMIC DNA]</scope>
    <source>
        <strain evidence="8 9">1855-344</strain>
    </source>
</reference>
<dbReference type="InterPro" id="IPR000172">
    <property type="entry name" value="GMC_OxRdtase_N"/>
</dbReference>
<evidence type="ECO:0000256" key="1">
    <source>
        <dbReference type="ARBA" id="ARBA00001974"/>
    </source>
</evidence>
<accession>A0A0F4XVS7</accession>
<proteinExistence type="inferred from homology"/>
<feature type="domain" description="Glucose-methanol-choline oxidoreductase C-terminal" evidence="7">
    <location>
        <begin position="433"/>
        <end position="544"/>
    </location>
</feature>
<dbReference type="SUPFAM" id="SSF54373">
    <property type="entry name" value="FAD-linked reductases, C-terminal domain"/>
    <property type="match status" value="1"/>
</dbReference>
<dbReference type="PANTHER" id="PTHR42784">
    <property type="entry name" value="PYRANOSE 2-OXIDASE"/>
    <property type="match status" value="1"/>
</dbReference>
<protein>
    <submittedName>
        <fullName evidence="8">GMC family oxidoreductase</fullName>
    </submittedName>
</protein>
<organism evidence="8 9">
    <name type="scientific">Pseudomonas kilonensis</name>
    <dbReference type="NCBI Taxonomy" id="132476"/>
    <lineage>
        <taxon>Bacteria</taxon>
        <taxon>Pseudomonadati</taxon>
        <taxon>Pseudomonadota</taxon>
        <taxon>Gammaproteobacteria</taxon>
        <taxon>Pseudomonadales</taxon>
        <taxon>Pseudomonadaceae</taxon>
        <taxon>Pseudomonas</taxon>
    </lineage>
</organism>
<evidence type="ECO:0000259" key="6">
    <source>
        <dbReference type="Pfam" id="PF00732"/>
    </source>
</evidence>
<keyword evidence="4" id="KW-0274">FAD</keyword>
<evidence type="ECO:0000256" key="4">
    <source>
        <dbReference type="ARBA" id="ARBA00022827"/>
    </source>
</evidence>